<reference evidence="6 7" key="1">
    <citation type="journal article" date="2016" name="Front. Microbiol.">
        <title>Genomic Resource of Rice Seed Associated Bacteria.</title>
        <authorList>
            <person name="Midha S."/>
            <person name="Bansal K."/>
            <person name="Sharma S."/>
            <person name="Kumar N."/>
            <person name="Patil P.P."/>
            <person name="Chaudhry V."/>
            <person name="Patil P.B."/>
        </authorList>
    </citation>
    <scope>NUCLEOTIDE SEQUENCE [LARGE SCALE GENOMIC DNA]</scope>
    <source>
        <strain evidence="6 7">NS220</strain>
    </source>
</reference>
<keyword evidence="2" id="KW-0378">Hydrolase</keyword>
<dbReference type="SUPFAM" id="SSF51556">
    <property type="entry name" value="Metallo-dependent hydrolases"/>
    <property type="match status" value="1"/>
</dbReference>
<organism evidence="6 7">
    <name type="scientific">Microbacterium testaceum</name>
    <name type="common">Aureobacterium testaceum</name>
    <name type="synonym">Brevibacterium testaceum</name>
    <dbReference type="NCBI Taxonomy" id="2033"/>
    <lineage>
        <taxon>Bacteria</taxon>
        <taxon>Bacillati</taxon>
        <taxon>Actinomycetota</taxon>
        <taxon>Actinomycetes</taxon>
        <taxon>Micrococcales</taxon>
        <taxon>Microbacteriaceae</taxon>
        <taxon>Microbacterium</taxon>
    </lineage>
</organism>
<dbReference type="EMBL" id="LDRT01000027">
    <property type="protein sequence ID" value="KTR95645.1"/>
    <property type="molecule type" value="Genomic_DNA"/>
</dbReference>
<accession>A0A147EZ46</accession>
<dbReference type="InterPro" id="IPR032466">
    <property type="entry name" value="Metal_Hydrolase"/>
</dbReference>
<dbReference type="Pfam" id="PF02126">
    <property type="entry name" value="PTE"/>
    <property type="match status" value="1"/>
</dbReference>
<dbReference type="GO" id="GO:0008270">
    <property type="term" value="F:zinc ion binding"/>
    <property type="evidence" value="ECO:0007669"/>
    <property type="project" value="InterPro"/>
</dbReference>
<evidence type="ECO:0000313" key="6">
    <source>
        <dbReference type="EMBL" id="KTR95645.1"/>
    </source>
</evidence>
<feature type="binding site" evidence="4">
    <location>
        <position position="25"/>
    </location>
    <ligand>
        <name>Zn(2+)</name>
        <dbReference type="ChEBI" id="CHEBI:29105"/>
        <label>1</label>
    </ligand>
</feature>
<evidence type="ECO:0000313" key="7">
    <source>
        <dbReference type="Proteomes" id="UP000075025"/>
    </source>
</evidence>
<sequence>MTGFVRSTTGDLDPGTLGNVDYHEHLFQVSPLLPDDDLDDEEASTEETRQFAASGFRTLVDATPLGLGRRPVAAHRIAEATGVTVVLTTGLHRREHYAPDHPLLSADVDTLADAFIDDLLHGAAEPGASRDPAIRAGVLKAGMGYWRLDAVARRSLEAIGRAHATTGAPVMVHLEHGTAAFETLDTLASVGVPADRVALAHVDRNPDPGLHAELAATGAFLGYDGPARAREHPDSVILSCLIATAAAGGAHRILLGGDVARRTRYIAYGGMPGLRYLGDRFVPRLRAEGGDDLADAVLRRNPAAWLTWR</sequence>
<comment type="similarity">
    <text evidence="5">Belongs to the metallo-dependent hydrolases superfamily. Phosphotriesterase family.</text>
</comment>
<dbReference type="PANTHER" id="PTHR10819">
    <property type="entry name" value="PHOSPHOTRIESTERASE-RELATED"/>
    <property type="match status" value="1"/>
</dbReference>
<dbReference type="RefSeq" id="WP_058622991.1">
    <property type="nucleotide sequence ID" value="NZ_LDRT01000027.1"/>
</dbReference>
<comment type="caution">
    <text evidence="6">The sequence shown here is derived from an EMBL/GenBank/DDBJ whole genome shotgun (WGS) entry which is preliminary data.</text>
</comment>
<proteinExistence type="inferred from homology"/>
<feature type="binding site" evidence="4">
    <location>
        <position position="201"/>
    </location>
    <ligand>
        <name>Zn(2+)</name>
        <dbReference type="ChEBI" id="CHEBI:29105"/>
        <label>2</label>
    </ligand>
</feature>
<dbReference type="Gene3D" id="3.20.20.140">
    <property type="entry name" value="Metal-dependent hydrolases"/>
    <property type="match status" value="1"/>
</dbReference>
<dbReference type="AlphaFoldDB" id="A0A147EZ46"/>
<keyword evidence="1 4" id="KW-0479">Metal-binding</keyword>
<feature type="binding site" description="via carbamate group" evidence="4">
    <location>
        <position position="140"/>
    </location>
    <ligand>
        <name>Zn(2+)</name>
        <dbReference type="ChEBI" id="CHEBI:29105"/>
        <label>2</label>
    </ligand>
</feature>
<evidence type="ECO:0000256" key="3">
    <source>
        <dbReference type="PIRSR" id="PIRSR601559-50"/>
    </source>
</evidence>
<comment type="cofactor">
    <cofactor evidence="4">
        <name>a divalent metal cation</name>
        <dbReference type="ChEBI" id="CHEBI:60240"/>
    </cofactor>
    <text evidence="4">Binds 2 divalent metal cations per subunit.</text>
</comment>
<dbReference type="GO" id="GO:0016787">
    <property type="term" value="F:hydrolase activity"/>
    <property type="evidence" value="ECO:0007669"/>
    <property type="project" value="UniProtKB-KW"/>
</dbReference>
<feature type="binding site" evidence="4">
    <location>
        <position position="173"/>
    </location>
    <ligand>
        <name>Zn(2+)</name>
        <dbReference type="ChEBI" id="CHEBI:29105"/>
        <label>2</label>
    </ligand>
</feature>
<gene>
    <name evidence="6" type="ORF">NS220_05000</name>
</gene>
<name>A0A147EZ46_MICTE</name>
<dbReference type="Proteomes" id="UP000075025">
    <property type="component" value="Unassembled WGS sequence"/>
</dbReference>
<evidence type="ECO:0000256" key="5">
    <source>
        <dbReference type="PROSITE-ProRule" id="PRU00679"/>
    </source>
</evidence>
<dbReference type="OrthoDB" id="9795018at2"/>
<dbReference type="PANTHER" id="PTHR10819:SF3">
    <property type="entry name" value="PHOSPHOTRIESTERASE-RELATED PROTEIN"/>
    <property type="match status" value="1"/>
</dbReference>
<dbReference type="PATRIC" id="fig|2033.6.peg.1926"/>
<feature type="binding site" evidence="4">
    <location>
        <position position="23"/>
    </location>
    <ligand>
        <name>Zn(2+)</name>
        <dbReference type="ChEBI" id="CHEBI:29105"/>
        <label>1</label>
    </ligand>
</feature>
<evidence type="ECO:0000256" key="4">
    <source>
        <dbReference type="PIRSR" id="PIRSR601559-51"/>
    </source>
</evidence>
<evidence type="ECO:0000256" key="2">
    <source>
        <dbReference type="ARBA" id="ARBA00022801"/>
    </source>
</evidence>
<evidence type="ECO:0000256" key="1">
    <source>
        <dbReference type="ARBA" id="ARBA00022723"/>
    </source>
</evidence>
<feature type="modified residue" description="N6-carboxylysine" evidence="3 5">
    <location>
        <position position="140"/>
    </location>
</feature>
<dbReference type="PIRSF" id="PIRSF016839">
    <property type="entry name" value="PhP"/>
    <property type="match status" value="1"/>
</dbReference>
<dbReference type="PROSITE" id="PS51347">
    <property type="entry name" value="PHOSPHOTRIESTERASE_2"/>
    <property type="match status" value="1"/>
</dbReference>
<feature type="binding site" evidence="4">
    <location>
        <position position="258"/>
    </location>
    <ligand>
        <name>Zn(2+)</name>
        <dbReference type="ChEBI" id="CHEBI:29105"/>
        <label>1</label>
    </ligand>
</feature>
<feature type="binding site" description="via carbamate group" evidence="4">
    <location>
        <position position="140"/>
    </location>
    <ligand>
        <name>Zn(2+)</name>
        <dbReference type="ChEBI" id="CHEBI:29105"/>
        <label>1</label>
    </ligand>
</feature>
<protein>
    <submittedName>
        <fullName evidence="6">Aryldialkylphosphatase</fullName>
    </submittedName>
</protein>
<dbReference type="InterPro" id="IPR001559">
    <property type="entry name" value="Phosphotriesterase"/>
</dbReference>